<keyword evidence="1" id="KW-1133">Transmembrane helix</keyword>
<name>A0A1M6LU88_9FIRM</name>
<reference evidence="2 3" key="1">
    <citation type="submission" date="2016-11" db="EMBL/GenBank/DDBJ databases">
        <authorList>
            <person name="Jaros S."/>
            <person name="Januszkiewicz K."/>
            <person name="Wedrychowicz H."/>
        </authorList>
    </citation>
    <scope>NUCLEOTIDE SEQUENCE [LARGE SCALE GENOMIC DNA]</scope>
    <source>
        <strain evidence="2 3">DSM 17477</strain>
    </source>
</reference>
<protein>
    <submittedName>
        <fullName evidence="2">Uncharacterized protein</fullName>
    </submittedName>
</protein>
<dbReference type="AlphaFoldDB" id="A0A1M6LU88"/>
<feature type="transmembrane region" description="Helical" evidence="1">
    <location>
        <begin position="6"/>
        <end position="24"/>
    </location>
</feature>
<feature type="transmembrane region" description="Helical" evidence="1">
    <location>
        <begin position="36"/>
        <end position="57"/>
    </location>
</feature>
<dbReference type="STRING" id="1121476.SAMN02745751_03281"/>
<evidence type="ECO:0000256" key="1">
    <source>
        <dbReference type="SAM" id="Phobius"/>
    </source>
</evidence>
<dbReference type="RefSeq" id="WP_073050646.1">
    <property type="nucleotide sequence ID" value="NZ_FQZL01000034.1"/>
</dbReference>
<sequence length="379" mass="43791">MDKIFIIYSLVAGSLVFAFIHKHFRMMYFGFKTIALSWLFTCFITGAVTVAIFGSIFEKFTNDDSDTYPSTPIAESVYVENDANSEKSISLKYFDYTLKEIEDEFGTEYHIENIDGKEYIAFNDEVTIFDDGVTLFDAGDNIYDNEDPMTKDLYTNYMFGFFDINSKDSKVSSVILRDVWKLEGIHAYMDKDTIIDALGVPNKQGMNGISYDMVYDFEDCKITLKGINLFSIVAQIDSKEKVYVAQSSDSAIYDKLSFNYIGSTLSEIKKEFGTNYSELTYKDKPTVRYENNYEFIFDELNDDSKVVGAVLFQYPWEIMGVKEGAYFEEIEENLGDPFSKGVLEENDELYMMEYHFSNGILRFYSNDYYSRFLIAEIEC</sequence>
<dbReference type="Proteomes" id="UP000184052">
    <property type="component" value="Unassembled WGS sequence"/>
</dbReference>
<evidence type="ECO:0000313" key="3">
    <source>
        <dbReference type="Proteomes" id="UP000184052"/>
    </source>
</evidence>
<keyword evidence="1" id="KW-0472">Membrane</keyword>
<proteinExistence type="predicted"/>
<dbReference type="EMBL" id="FQZL01000034">
    <property type="protein sequence ID" value="SHJ74827.1"/>
    <property type="molecule type" value="Genomic_DNA"/>
</dbReference>
<keyword evidence="3" id="KW-1185">Reference proteome</keyword>
<organism evidence="2 3">
    <name type="scientific">Dethiosulfatibacter aminovorans DSM 17477</name>
    <dbReference type="NCBI Taxonomy" id="1121476"/>
    <lineage>
        <taxon>Bacteria</taxon>
        <taxon>Bacillati</taxon>
        <taxon>Bacillota</taxon>
        <taxon>Tissierellia</taxon>
        <taxon>Dethiosulfatibacter</taxon>
    </lineage>
</organism>
<evidence type="ECO:0000313" key="2">
    <source>
        <dbReference type="EMBL" id="SHJ74827.1"/>
    </source>
</evidence>
<gene>
    <name evidence="2" type="ORF">SAMN02745751_03281</name>
</gene>
<accession>A0A1M6LU88</accession>
<keyword evidence="1" id="KW-0812">Transmembrane</keyword>